<evidence type="ECO:0000259" key="1">
    <source>
        <dbReference type="Pfam" id="PF01557"/>
    </source>
</evidence>
<dbReference type="EMBL" id="WMBB01000004">
    <property type="protein sequence ID" value="MTE12948.1"/>
    <property type="molecule type" value="Genomic_DNA"/>
</dbReference>
<dbReference type="Proteomes" id="UP000432464">
    <property type="component" value="Unassembled WGS sequence"/>
</dbReference>
<evidence type="ECO:0000313" key="3">
    <source>
        <dbReference type="Proteomes" id="UP000432464"/>
    </source>
</evidence>
<keyword evidence="2" id="KW-0378">Hydrolase</keyword>
<reference evidence="2 3" key="1">
    <citation type="submission" date="2019-11" db="EMBL/GenBank/DDBJ databases">
        <title>Nocardia sp. nov. CT2-14 isolated from soil.</title>
        <authorList>
            <person name="Kanchanasin P."/>
            <person name="Tanasupawat S."/>
            <person name="Yuki M."/>
            <person name="Kudo T."/>
        </authorList>
    </citation>
    <scope>NUCLEOTIDE SEQUENCE [LARGE SCALE GENOMIC DNA]</scope>
    <source>
        <strain evidence="2 3">CT2-14</strain>
    </source>
</reference>
<dbReference type="PANTHER" id="PTHR43211:SF1">
    <property type="entry name" value="BLL6422 PROTEIN"/>
    <property type="match status" value="1"/>
</dbReference>
<name>A0A6I3KVS0_9NOCA</name>
<dbReference type="SUPFAM" id="SSF56529">
    <property type="entry name" value="FAH"/>
    <property type="match status" value="1"/>
</dbReference>
<dbReference type="AlphaFoldDB" id="A0A6I3KVS0"/>
<dbReference type="GO" id="GO:0016787">
    <property type="term" value="F:hydrolase activity"/>
    <property type="evidence" value="ECO:0007669"/>
    <property type="project" value="UniProtKB-KW"/>
</dbReference>
<keyword evidence="3" id="KW-1185">Reference proteome</keyword>
<comment type="caution">
    <text evidence="2">The sequence shown here is derived from an EMBL/GenBank/DDBJ whole genome shotgun (WGS) entry which is preliminary data.</text>
</comment>
<organism evidence="2 3">
    <name type="scientific">Nocardia aurantiaca</name>
    <dbReference type="NCBI Taxonomy" id="2675850"/>
    <lineage>
        <taxon>Bacteria</taxon>
        <taxon>Bacillati</taxon>
        <taxon>Actinomycetota</taxon>
        <taxon>Actinomycetes</taxon>
        <taxon>Mycobacteriales</taxon>
        <taxon>Nocardiaceae</taxon>
        <taxon>Nocardia</taxon>
    </lineage>
</organism>
<dbReference type="PANTHER" id="PTHR43211">
    <property type="entry name" value="FUMARYLACETOACETATE HYDROLASE"/>
    <property type="match status" value="1"/>
</dbReference>
<dbReference type="InterPro" id="IPR011234">
    <property type="entry name" value="Fumarylacetoacetase-like_C"/>
</dbReference>
<sequence length="315" mass="34092">MTQPTPLPRLRRTLDRGQRRILRQIDTGGGWTTVDESGSGAADFVPSVWTEEFEVTRYERLDVADGATVLPVCPASFRDFMLYEKHAVDAARGMARRFLPAGYRVGQAFEALTGRTFPAYRPNRLWYAQPIYYMSNALTIVPSGVPITPPAYSRALDFELELGVVLGAALRDASPEEALAAIGAVVVINDFSARDVQLPEMRSGFGPQKSKHFTSSMSATAVAGAAVADRLDRLAATVAINGETVSRTGTQGMRFSLGEAIAHASRSEQLYPGELLATGTLPGGSGMEVGRWLAPGDELRLEIDGIGVIEHRIQH</sequence>
<feature type="domain" description="Fumarylacetoacetase-like C-terminal" evidence="1">
    <location>
        <begin position="127"/>
        <end position="313"/>
    </location>
</feature>
<accession>A0A6I3KVS0</accession>
<dbReference type="Pfam" id="PF01557">
    <property type="entry name" value="FAA_hydrolase"/>
    <property type="match status" value="1"/>
</dbReference>
<proteinExistence type="predicted"/>
<evidence type="ECO:0000313" key="2">
    <source>
        <dbReference type="EMBL" id="MTE12948.1"/>
    </source>
</evidence>
<dbReference type="Gene3D" id="3.90.850.10">
    <property type="entry name" value="Fumarylacetoacetase-like, C-terminal domain"/>
    <property type="match status" value="1"/>
</dbReference>
<dbReference type="RefSeq" id="WP_154787452.1">
    <property type="nucleotide sequence ID" value="NZ_WMBB01000004.1"/>
</dbReference>
<gene>
    <name evidence="2" type="ORF">GLP40_09195</name>
</gene>
<dbReference type="InterPro" id="IPR036663">
    <property type="entry name" value="Fumarylacetoacetase_C_sf"/>
</dbReference>
<protein>
    <submittedName>
        <fullName evidence="2">Fumarylacetoacetate hydrolase family protein</fullName>
    </submittedName>
</protein>